<feature type="transmembrane region" description="Helical" evidence="1">
    <location>
        <begin position="80"/>
        <end position="105"/>
    </location>
</feature>
<keyword evidence="1" id="KW-1133">Transmembrane helix</keyword>
<dbReference type="RefSeq" id="WP_166402014.1">
    <property type="nucleotide sequence ID" value="NZ_JAANHS010000002.1"/>
</dbReference>
<evidence type="ECO:0000313" key="3">
    <source>
        <dbReference type="Proteomes" id="UP001515660"/>
    </source>
</evidence>
<dbReference type="Proteomes" id="UP001515660">
    <property type="component" value="Unassembled WGS sequence"/>
</dbReference>
<keyword evidence="1" id="KW-0812">Transmembrane</keyword>
<dbReference type="InterPro" id="IPR007313">
    <property type="entry name" value="FxsA"/>
</dbReference>
<comment type="caution">
    <text evidence="2">The sequence shown here is derived from an EMBL/GenBank/DDBJ whole genome shotgun (WGS) entry which is preliminary data.</text>
</comment>
<dbReference type="EMBL" id="JAANHS010000002">
    <property type="protein sequence ID" value="NHB76001.1"/>
    <property type="molecule type" value="Genomic_DNA"/>
</dbReference>
<protein>
    <submittedName>
        <fullName evidence="2">FxsA family protein</fullName>
    </submittedName>
</protein>
<keyword evidence="1" id="KW-0472">Membrane</keyword>
<dbReference type="PANTHER" id="PTHR35335:SF1">
    <property type="entry name" value="UPF0716 PROTEIN FXSA"/>
    <property type="match status" value="1"/>
</dbReference>
<evidence type="ECO:0000313" key="2">
    <source>
        <dbReference type="EMBL" id="NHB76001.1"/>
    </source>
</evidence>
<name>A0ABX0G454_9RHOB</name>
<dbReference type="Pfam" id="PF04186">
    <property type="entry name" value="FxsA"/>
    <property type="match status" value="1"/>
</dbReference>
<evidence type="ECO:0000256" key="1">
    <source>
        <dbReference type="SAM" id="Phobius"/>
    </source>
</evidence>
<keyword evidence="3" id="KW-1185">Reference proteome</keyword>
<dbReference type="PANTHER" id="PTHR35335">
    <property type="entry name" value="UPF0716 PROTEIN FXSA"/>
    <property type="match status" value="1"/>
</dbReference>
<accession>A0ABX0G454</accession>
<dbReference type="NCBIfam" id="NF008528">
    <property type="entry name" value="PRK11463.1-2"/>
    <property type="match status" value="1"/>
</dbReference>
<feature type="transmembrane region" description="Helical" evidence="1">
    <location>
        <begin position="25"/>
        <end position="45"/>
    </location>
</feature>
<proteinExistence type="predicted"/>
<sequence length="131" mass="14196">MAIILAILALPLVEIALFVTLGARLGLWLTLAWVLLTAMGGMLILRRLAASGMAVRREEFVEGFRGRMAEDPLSPVVDQALIAVAAMLLILPGFFTDALGLLLLVPPLRRLGIGLMARRVRGVTVVHRHLP</sequence>
<organism evidence="2 3">
    <name type="scientific">Rhodobacter calidifons</name>
    <dbReference type="NCBI Taxonomy" id="2715277"/>
    <lineage>
        <taxon>Bacteria</taxon>
        <taxon>Pseudomonadati</taxon>
        <taxon>Pseudomonadota</taxon>
        <taxon>Alphaproteobacteria</taxon>
        <taxon>Rhodobacterales</taxon>
        <taxon>Rhodobacter group</taxon>
        <taxon>Rhodobacter</taxon>
    </lineage>
</organism>
<gene>
    <name evidence="2" type="ORF">G8O29_04485</name>
</gene>
<reference evidence="2 3" key="1">
    <citation type="journal article" date="2022" name="Microorganisms">
        <title>Genome Sequence and Characterization of a Xanthorhodopsin-Containing, Aerobic Anoxygenic Phototrophic Rhodobacter Species, Isolated from Mesophilic Conditions at Yellowstone National Park.</title>
        <authorList>
            <person name="Kyndt J.A."/>
            <person name="Robertson S."/>
            <person name="Shoffstall I.B."/>
            <person name="Ramaley R.F."/>
            <person name="Meyer T.E."/>
        </authorList>
    </citation>
    <scope>NUCLEOTIDE SEQUENCE [LARGE SCALE GENOMIC DNA]</scope>
    <source>
        <strain evidence="2 3">M37P</strain>
    </source>
</reference>